<organism evidence="1 2">
    <name type="scientific">Botryobasidium botryosum (strain FD-172 SS1)</name>
    <dbReference type="NCBI Taxonomy" id="930990"/>
    <lineage>
        <taxon>Eukaryota</taxon>
        <taxon>Fungi</taxon>
        <taxon>Dikarya</taxon>
        <taxon>Basidiomycota</taxon>
        <taxon>Agaricomycotina</taxon>
        <taxon>Agaricomycetes</taxon>
        <taxon>Cantharellales</taxon>
        <taxon>Botryobasidiaceae</taxon>
        <taxon>Botryobasidium</taxon>
    </lineage>
</organism>
<gene>
    <name evidence="1" type="ORF">BOTBODRAFT_37592</name>
</gene>
<evidence type="ECO:0000313" key="1">
    <source>
        <dbReference type="EMBL" id="KDQ08894.1"/>
    </source>
</evidence>
<dbReference type="AlphaFoldDB" id="A0A067M062"/>
<name>A0A067M062_BOTB1</name>
<reference evidence="2" key="1">
    <citation type="journal article" date="2014" name="Proc. Natl. Acad. Sci. U.S.A.">
        <title>Extensive sampling of basidiomycete genomes demonstrates inadequacy of the white-rot/brown-rot paradigm for wood decay fungi.</title>
        <authorList>
            <person name="Riley R."/>
            <person name="Salamov A.A."/>
            <person name="Brown D.W."/>
            <person name="Nagy L.G."/>
            <person name="Floudas D."/>
            <person name="Held B.W."/>
            <person name="Levasseur A."/>
            <person name="Lombard V."/>
            <person name="Morin E."/>
            <person name="Otillar R."/>
            <person name="Lindquist E.A."/>
            <person name="Sun H."/>
            <person name="LaButti K.M."/>
            <person name="Schmutz J."/>
            <person name="Jabbour D."/>
            <person name="Luo H."/>
            <person name="Baker S.E."/>
            <person name="Pisabarro A.G."/>
            <person name="Walton J.D."/>
            <person name="Blanchette R.A."/>
            <person name="Henrissat B."/>
            <person name="Martin F."/>
            <person name="Cullen D."/>
            <person name="Hibbett D.S."/>
            <person name="Grigoriev I.V."/>
        </authorList>
    </citation>
    <scope>NUCLEOTIDE SEQUENCE [LARGE SCALE GENOMIC DNA]</scope>
    <source>
        <strain evidence="2">FD-172 SS1</strain>
    </source>
</reference>
<protein>
    <submittedName>
        <fullName evidence="1">Uncharacterized protein</fullName>
    </submittedName>
</protein>
<evidence type="ECO:0000313" key="2">
    <source>
        <dbReference type="Proteomes" id="UP000027195"/>
    </source>
</evidence>
<dbReference type="Proteomes" id="UP000027195">
    <property type="component" value="Unassembled WGS sequence"/>
</dbReference>
<keyword evidence="2" id="KW-1185">Reference proteome</keyword>
<sequence length="88" mass="10058">MWRMRAWPQTRTGVPESGCEPCGLISRSARCHCAKSEYSTRQALHHPDEYSSPHVACSCHAVREPSLQADMLSYLMRRPHLSLKWHPG</sequence>
<proteinExistence type="predicted"/>
<accession>A0A067M062</accession>
<dbReference type="HOGENOM" id="CLU_2468757_0_0_1"/>
<dbReference type="EMBL" id="KL198085">
    <property type="protein sequence ID" value="KDQ08894.1"/>
    <property type="molecule type" value="Genomic_DNA"/>
</dbReference>
<dbReference type="InParanoid" id="A0A067M062"/>